<sequence length="678" mass="73464">MGNERIEQDEEQKPLTTFEKRNEENPTFPVTDTSSEHDSSPKHSSAHSVSTSPLESPARSSPASDTAESENAESTLHASSEASDANECKANSSPSSSSISGAPQVDAHPTLVPSESAEIKAKSQGSVRTQWNSVNDYIYHVKWIKFRGKSRPIITQNENGPCPIIAIANVLLLRGTVNLPEDTEIVTGQRLSAILSDVLLSQSVKGLDDGQLLNYETTVSDALNLFPSLQTGLDINVRFTGVFSFEYTPSLGIFDLFKICLCHGWLVDPADRELTQIIAERTYNQLAEQVIQLKASSDMEDVRKGLLVDSFLDQTASQLTYHGLCELTSAISEGQLAVLFRNNHFSTIFKNEGRIHVLVTDMGLLHEPNIVWEALNDVDGDTQFVNSSFKLYTPAEGSGQYLVPTPSGSQSNATCSTENQNQTAPVASGTETTSIPISQSVSPTQPSGLNAIKTTGEPQTLTDNPTEKAKIAPSVSSLSDSLKNPNSLAELAKTCSDDPDTSSDLSMAAQLQLEEIELSQRFSRKGPSKETQKASDSLRKPNGVWFWPRKSSSLGWNSTNREKPNASLFSSTSLSQVCSQELIAHAKLESATDSDLALAMRLQQQEIDRVQPYSKASTMASASSDYSISSLGSTQRAPTGRSAGSRRQRSHLDSSPTVGVSVSSHRNHSEVKSSCRLM</sequence>
<feature type="region of interest" description="Disordered" evidence="3">
    <location>
        <begin position="624"/>
        <end position="678"/>
    </location>
</feature>
<feature type="compositionally biased region" description="Polar residues" evidence="3">
    <location>
        <begin position="72"/>
        <end position="83"/>
    </location>
</feature>
<comment type="function">
    <text evidence="2">Hydrolase that can specifically remove 'Lys-48'-linked conjugated ubiquitin from proteins. Has exodeubiquitinase activity and has a preference for long polyubiquitin chains. May play a regulatory role at the level of protein turnover.</text>
</comment>
<dbReference type="PANTHER" id="PTHR18063:SF6">
    <property type="entry name" value="UBIQUITIN CARBOXYL-TERMINAL HYDROLASE"/>
    <property type="match status" value="1"/>
</dbReference>
<dbReference type="InterPro" id="IPR007518">
    <property type="entry name" value="MINDY"/>
</dbReference>
<comment type="catalytic activity">
    <reaction evidence="2">
        <text>Thiol-dependent hydrolysis of ester, thioester, amide, peptide and isopeptide bonds formed by the C-terminal Gly of ubiquitin (a 76-residue protein attached to proteins as an intracellular targeting signal).</text>
        <dbReference type="EC" id="3.4.19.12"/>
    </reaction>
</comment>
<accession>A0AAV2TLW0</accession>
<gene>
    <name evidence="5" type="ORF">CDAUBV1_LOCUS11597</name>
</gene>
<feature type="region of interest" description="Disordered" evidence="3">
    <location>
        <begin position="1"/>
        <end position="109"/>
    </location>
</feature>
<feature type="compositionally biased region" description="Low complexity" evidence="3">
    <location>
        <begin position="42"/>
        <end position="52"/>
    </location>
</feature>
<dbReference type="Proteomes" id="UP001497525">
    <property type="component" value="Unassembled WGS sequence"/>
</dbReference>
<dbReference type="InterPro" id="IPR033979">
    <property type="entry name" value="MINDY_domain"/>
</dbReference>
<dbReference type="GO" id="GO:0140934">
    <property type="term" value="F:histone deubiquitinase activity"/>
    <property type="evidence" value="ECO:0007669"/>
    <property type="project" value="UniProtKB-UniRule"/>
</dbReference>
<organism evidence="5 6">
    <name type="scientific">Calicophoron daubneyi</name>
    <name type="common">Rumen fluke</name>
    <name type="synonym">Paramphistomum daubneyi</name>
    <dbReference type="NCBI Taxonomy" id="300641"/>
    <lineage>
        <taxon>Eukaryota</taxon>
        <taxon>Metazoa</taxon>
        <taxon>Spiralia</taxon>
        <taxon>Lophotrochozoa</taxon>
        <taxon>Platyhelminthes</taxon>
        <taxon>Trematoda</taxon>
        <taxon>Digenea</taxon>
        <taxon>Plagiorchiida</taxon>
        <taxon>Pronocephalata</taxon>
        <taxon>Paramphistomoidea</taxon>
        <taxon>Paramphistomidae</taxon>
        <taxon>Calicophoron</taxon>
    </lineage>
</organism>
<feature type="compositionally biased region" description="Polar residues" evidence="3">
    <location>
        <begin position="474"/>
        <end position="483"/>
    </location>
</feature>
<evidence type="ECO:0000313" key="5">
    <source>
        <dbReference type="EMBL" id="CAL5137269.1"/>
    </source>
</evidence>
<feature type="domain" description="MINDY deubiquitinase" evidence="4">
    <location>
        <begin position="139"/>
        <end position="389"/>
    </location>
</feature>
<evidence type="ECO:0000259" key="4">
    <source>
        <dbReference type="Pfam" id="PF04424"/>
    </source>
</evidence>
<dbReference type="GO" id="GO:0071108">
    <property type="term" value="P:protein K48-linked deubiquitination"/>
    <property type="evidence" value="ECO:0007669"/>
    <property type="project" value="TreeGrafter"/>
</dbReference>
<feature type="region of interest" description="Disordered" evidence="3">
    <location>
        <begin position="401"/>
        <end position="483"/>
    </location>
</feature>
<reference evidence="5" key="1">
    <citation type="submission" date="2024-06" db="EMBL/GenBank/DDBJ databases">
        <authorList>
            <person name="Liu X."/>
            <person name="Lenzi L."/>
            <person name="Haldenby T S."/>
            <person name="Uol C."/>
        </authorList>
    </citation>
    <scope>NUCLEOTIDE SEQUENCE</scope>
</reference>
<feature type="compositionally biased region" description="Polar residues" evidence="3">
    <location>
        <begin position="406"/>
        <end position="464"/>
    </location>
</feature>
<name>A0AAV2TLW0_CALDB</name>
<keyword evidence="2" id="KW-0833">Ubl conjugation pathway</keyword>
<evidence type="ECO:0000256" key="2">
    <source>
        <dbReference type="RuleBase" id="RU367139"/>
    </source>
</evidence>
<dbReference type="GO" id="GO:0004843">
    <property type="term" value="F:cysteine-type deubiquitinase activity"/>
    <property type="evidence" value="ECO:0007669"/>
    <property type="project" value="UniProtKB-UniRule"/>
</dbReference>
<dbReference type="Pfam" id="PF04424">
    <property type="entry name" value="MINDY_DUB"/>
    <property type="match status" value="1"/>
</dbReference>
<dbReference type="GO" id="GO:0036435">
    <property type="term" value="F:K48-linked polyubiquitin modification-dependent protein binding"/>
    <property type="evidence" value="ECO:0007669"/>
    <property type="project" value="UniProtKB-UniRule"/>
</dbReference>
<feature type="compositionally biased region" description="Polar residues" evidence="3">
    <location>
        <begin position="653"/>
        <end position="664"/>
    </location>
</feature>
<dbReference type="GO" id="GO:0071944">
    <property type="term" value="C:cell periphery"/>
    <property type="evidence" value="ECO:0007669"/>
    <property type="project" value="TreeGrafter"/>
</dbReference>
<dbReference type="EMBL" id="CAXLJL010000378">
    <property type="protein sequence ID" value="CAL5137269.1"/>
    <property type="molecule type" value="Genomic_DNA"/>
</dbReference>
<evidence type="ECO:0000256" key="3">
    <source>
        <dbReference type="SAM" id="MobiDB-lite"/>
    </source>
</evidence>
<feature type="region of interest" description="Disordered" evidence="3">
    <location>
        <begin position="520"/>
        <end position="542"/>
    </location>
</feature>
<comment type="caution">
    <text evidence="5">The sequence shown here is derived from an EMBL/GenBank/DDBJ whole genome shotgun (WGS) entry which is preliminary data.</text>
</comment>
<feature type="compositionally biased region" description="Basic and acidic residues" evidence="3">
    <location>
        <begin position="527"/>
        <end position="539"/>
    </location>
</feature>
<dbReference type="AlphaFoldDB" id="A0AAV2TLW0"/>
<evidence type="ECO:0000313" key="6">
    <source>
        <dbReference type="Proteomes" id="UP001497525"/>
    </source>
</evidence>
<protein>
    <recommendedName>
        <fullName evidence="2">Ubiquitin carboxyl-terminal hydrolase</fullName>
        <ecNumber evidence="2">3.4.19.12</ecNumber>
    </recommendedName>
</protein>
<evidence type="ECO:0000256" key="1">
    <source>
        <dbReference type="ARBA" id="ARBA00006616"/>
    </source>
</evidence>
<dbReference type="GO" id="GO:0006508">
    <property type="term" value="P:proteolysis"/>
    <property type="evidence" value="ECO:0007669"/>
    <property type="project" value="UniProtKB-KW"/>
</dbReference>
<proteinExistence type="inferred from homology"/>
<dbReference type="GO" id="GO:0016807">
    <property type="term" value="F:cysteine-type carboxypeptidase activity"/>
    <property type="evidence" value="ECO:0007669"/>
    <property type="project" value="TreeGrafter"/>
</dbReference>
<keyword evidence="2" id="KW-0645">Protease</keyword>
<feature type="compositionally biased region" description="Low complexity" evidence="3">
    <location>
        <begin position="624"/>
        <end position="633"/>
    </location>
</feature>
<dbReference type="EC" id="3.4.19.12" evidence="2"/>
<feature type="compositionally biased region" description="Basic and acidic residues" evidence="3">
    <location>
        <begin position="667"/>
        <end position="678"/>
    </location>
</feature>
<dbReference type="PANTHER" id="PTHR18063">
    <property type="entry name" value="NF-E2 INDUCIBLE PROTEIN"/>
    <property type="match status" value="1"/>
</dbReference>
<comment type="similarity">
    <text evidence="1 2">Belongs to the MINDY deubiquitinase family. FAM63 subfamily.</text>
</comment>
<dbReference type="GO" id="GO:1990380">
    <property type="term" value="F:K48-linked deubiquitinase activity"/>
    <property type="evidence" value="ECO:0007669"/>
    <property type="project" value="UniProtKB-UniRule"/>
</dbReference>
<keyword evidence="2" id="KW-0378">Hydrolase</keyword>
<dbReference type="GO" id="GO:0005829">
    <property type="term" value="C:cytosol"/>
    <property type="evidence" value="ECO:0007669"/>
    <property type="project" value="TreeGrafter"/>
</dbReference>
<keyword evidence="2" id="KW-0788">Thiol protease</keyword>